<feature type="transmembrane region" description="Helical" evidence="6">
    <location>
        <begin position="111"/>
        <end position="137"/>
    </location>
</feature>
<dbReference type="InterPro" id="IPR022791">
    <property type="entry name" value="L-PG_synthase/AglD"/>
</dbReference>
<dbReference type="Pfam" id="PF03706">
    <property type="entry name" value="LPG_synthase_TM"/>
    <property type="match status" value="1"/>
</dbReference>
<protein>
    <submittedName>
        <fullName evidence="7">Flippase-like domain-containing protein</fullName>
    </submittedName>
</protein>
<keyword evidence="3 6" id="KW-0812">Transmembrane</keyword>
<accession>A0A4R5M4V9</accession>
<feature type="transmembrane region" description="Helical" evidence="6">
    <location>
        <begin position="216"/>
        <end position="238"/>
    </location>
</feature>
<feature type="transmembrane region" description="Helical" evidence="6">
    <location>
        <begin position="149"/>
        <end position="170"/>
    </location>
</feature>
<feature type="transmembrane region" description="Helical" evidence="6">
    <location>
        <begin position="43"/>
        <end position="61"/>
    </location>
</feature>
<sequence length="336" mass="35119">MSRAAIVLMSIGTALFIALLAWQGLGSVTGALAVAGWGLALVAAFHLVPLALDAGAIAVLFRKSDQVGRRDALLARWSGESVNSLLPAGQIGGPVVMVRQLAQRGVPMRDAAAAITVSTTLQALAQIVFAVSGIALFSVYAANGAPRDLGVAALIATGVLGALIGLFYVAQRRGLFGRVLRLASKIFGKRDWSSLTSRADAVDAAVKALYADRARVVASFVLSFVGWLVGTVEVWLALRFLGHPVGWVDALLLESIGQAIRGAAFAIPGSLGVQEGGYLLLAPLVGLPPEAALALSLAKRAREIVLGLPGLLYLHISERSWQRRRAVRVPAVEVAD</sequence>
<dbReference type="NCBIfam" id="TIGR00374">
    <property type="entry name" value="flippase-like domain"/>
    <property type="match status" value="1"/>
</dbReference>
<evidence type="ECO:0000256" key="1">
    <source>
        <dbReference type="ARBA" id="ARBA00004651"/>
    </source>
</evidence>
<dbReference type="GO" id="GO:0005886">
    <property type="term" value="C:plasma membrane"/>
    <property type="evidence" value="ECO:0007669"/>
    <property type="project" value="UniProtKB-SubCell"/>
</dbReference>
<reference evidence="7 8" key="1">
    <citation type="submission" date="2019-03" db="EMBL/GenBank/DDBJ databases">
        <title>Paraburkholderia sp. 4M-K11, isolated from subtropical forest soil.</title>
        <authorList>
            <person name="Gao Z.-H."/>
            <person name="Qiu L.-H."/>
        </authorList>
    </citation>
    <scope>NUCLEOTIDE SEQUENCE [LARGE SCALE GENOMIC DNA]</scope>
    <source>
        <strain evidence="7 8">4M-K11</strain>
    </source>
</reference>
<dbReference type="RefSeq" id="WP_133197829.1">
    <property type="nucleotide sequence ID" value="NZ_JBHUCW010000040.1"/>
</dbReference>
<proteinExistence type="predicted"/>
<dbReference type="AlphaFoldDB" id="A0A4R5M4V9"/>
<evidence type="ECO:0000256" key="6">
    <source>
        <dbReference type="SAM" id="Phobius"/>
    </source>
</evidence>
<dbReference type="OrthoDB" id="8936159at2"/>
<dbReference type="PANTHER" id="PTHR39087:SF2">
    <property type="entry name" value="UPF0104 MEMBRANE PROTEIN MJ1595"/>
    <property type="match status" value="1"/>
</dbReference>
<evidence type="ECO:0000313" key="7">
    <source>
        <dbReference type="EMBL" id="TDG20423.1"/>
    </source>
</evidence>
<evidence type="ECO:0000256" key="3">
    <source>
        <dbReference type="ARBA" id="ARBA00022692"/>
    </source>
</evidence>
<evidence type="ECO:0000256" key="4">
    <source>
        <dbReference type="ARBA" id="ARBA00022989"/>
    </source>
</evidence>
<name>A0A4R5M4V9_9BURK</name>
<dbReference type="PANTHER" id="PTHR39087">
    <property type="entry name" value="UPF0104 MEMBRANE PROTEIN MJ1595"/>
    <property type="match status" value="1"/>
</dbReference>
<dbReference type="EMBL" id="SMRP01000016">
    <property type="protein sequence ID" value="TDG20423.1"/>
    <property type="molecule type" value="Genomic_DNA"/>
</dbReference>
<keyword evidence="8" id="KW-1185">Reference proteome</keyword>
<evidence type="ECO:0000256" key="2">
    <source>
        <dbReference type="ARBA" id="ARBA00022475"/>
    </source>
</evidence>
<keyword evidence="2" id="KW-1003">Cell membrane</keyword>
<evidence type="ECO:0000256" key="5">
    <source>
        <dbReference type="ARBA" id="ARBA00023136"/>
    </source>
</evidence>
<keyword evidence="5 6" id="KW-0472">Membrane</keyword>
<dbReference type="Proteomes" id="UP000295722">
    <property type="component" value="Unassembled WGS sequence"/>
</dbReference>
<evidence type="ECO:0000313" key="8">
    <source>
        <dbReference type="Proteomes" id="UP000295722"/>
    </source>
</evidence>
<organism evidence="7 8">
    <name type="scientific">Paraburkholderia silviterrae</name>
    <dbReference type="NCBI Taxonomy" id="2528715"/>
    <lineage>
        <taxon>Bacteria</taxon>
        <taxon>Pseudomonadati</taxon>
        <taxon>Pseudomonadota</taxon>
        <taxon>Betaproteobacteria</taxon>
        <taxon>Burkholderiales</taxon>
        <taxon>Burkholderiaceae</taxon>
        <taxon>Paraburkholderia</taxon>
    </lineage>
</organism>
<keyword evidence="4 6" id="KW-1133">Transmembrane helix</keyword>
<comment type="subcellular location">
    <subcellularLocation>
        <location evidence="1">Cell membrane</location>
        <topology evidence="1">Multi-pass membrane protein</topology>
    </subcellularLocation>
</comment>
<dbReference type="NCBIfam" id="TIGR03476">
    <property type="entry name" value="HpnL"/>
    <property type="match status" value="1"/>
</dbReference>
<gene>
    <name evidence="7" type="ORF">EYW47_26645</name>
</gene>
<comment type="caution">
    <text evidence="7">The sequence shown here is derived from an EMBL/GenBank/DDBJ whole genome shotgun (WGS) entry which is preliminary data.</text>
</comment>